<evidence type="ECO:0000313" key="2">
    <source>
        <dbReference type="Proteomes" id="UP000271624"/>
    </source>
</evidence>
<dbReference type="EMBL" id="RSCL01000036">
    <property type="protein sequence ID" value="RUS96520.1"/>
    <property type="molecule type" value="Genomic_DNA"/>
</dbReference>
<dbReference type="RefSeq" id="WP_127086704.1">
    <property type="nucleotide sequence ID" value="NZ_RSCL01000036.1"/>
</dbReference>
<reference evidence="1" key="2">
    <citation type="journal article" date="2019" name="Genome Biol. Evol.">
        <title>Day and night: Metabolic profiles and evolutionary relationships of six axenic non-marine cyanobacteria.</title>
        <authorList>
            <person name="Will S.E."/>
            <person name="Henke P."/>
            <person name="Boedeker C."/>
            <person name="Huang S."/>
            <person name="Brinkmann H."/>
            <person name="Rohde M."/>
            <person name="Jarek M."/>
            <person name="Friedl T."/>
            <person name="Seufert S."/>
            <person name="Schumacher M."/>
            <person name="Overmann J."/>
            <person name="Neumann-Schaal M."/>
            <person name="Petersen J."/>
        </authorList>
    </citation>
    <scope>NUCLEOTIDE SEQUENCE [LARGE SCALE GENOMIC DNA]</scope>
    <source>
        <strain evidence="1">PCC 7102</strain>
    </source>
</reference>
<dbReference type="OrthoDB" id="515565at2"/>
<gene>
    <name evidence="1" type="ORF">DSM106972_087070</name>
</gene>
<name>A0A433URP5_9CYAN</name>
<evidence type="ECO:0000313" key="1">
    <source>
        <dbReference type="EMBL" id="RUS96520.1"/>
    </source>
</evidence>
<reference evidence="1" key="1">
    <citation type="submission" date="2018-12" db="EMBL/GenBank/DDBJ databases">
        <authorList>
            <person name="Will S."/>
            <person name="Neumann-Schaal M."/>
            <person name="Henke P."/>
        </authorList>
    </citation>
    <scope>NUCLEOTIDE SEQUENCE</scope>
    <source>
        <strain evidence="1">PCC 7102</strain>
    </source>
</reference>
<dbReference type="Proteomes" id="UP000271624">
    <property type="component" value="Unassembled WGS sequence"/>
</dbReference>
<comment type="caution">
    <text evidence="1">The sequence shown here is derived from an EMBL/GenBank/DDBJ whole genome shotgun (WGS) entry which is preliminary data.</text>
</comment>
<sequence length="90" mass="10794">MTESAEAEGISPEYANFLNHYQDFLKHYNYCHKITVIIKEKHVQKQVYLVKLLEEVMQAYNQATNSYHQAIEAYEEFRKKVLIDLFNKTY</sequence>
<accession>A0A433URP5</accession>
<organism evidence="1 2">
    <name type="scientific">Dulcicalothrix desertica PCC 7102</name>
    <dbReference type="NCBI Taxonomy" id="232991"/>
    <lineage>
        <taxon>Bacteria</taxon>
        <taxon>Bacillati</taxon>
        <taxon>Cyanobacteriota</taxon>
        <taxon>Cyanophyceae</taxon>
        <taxon>Nostocales</taxon>
        <taxon>Calotrichaceae</taxon>
        <taxon>Dulcicalothrix</taxon>
    </lineage>
</organism>
<dbReference type="AlphaFoldDB" id="A0A433URP5"/>
<proteinExistence type="predicted"/>
<protein>
    <submittedName>
        <fullName evidence="1">Uncharacterized protein</fullName>
    </submittedName>
</protein>
<keyword evidence="2" id="KW-1185">Reference proteome</keyword>